<gene>
    <name evidence="3" type="ORF">ACFQE5_11505</name>
</gene>
<dbReference type="Gene3D" id="3.50.50.60">
    <property type="entry name" value="FAD/NAD(P)-binding domain"/>
    <property type="match status" value="1"/>
</dbReference>
<dbReference type="EMBL" id="JBHSQW010000025">
    <property type="protein sequence ID" value="MFC5994834.1"/>
    <property type="molecule type" value="Genomic_DNA"/>
</dbReference>
<dbReference type="PANTHER" id="PTHR43539">
    <property type="entry name" value="FLAVIN-BINDING MONOOXYGENASE-LIKE PROTEIN (AFU_ORTHOLOGUE AFUA_4G09220)"/>
    <property type="match status" value="1"/>
</dbReference>
<protein>
    <submittedName>
        <fullName evidence="3">NAD(P)-binding domain-containing protein</fullName>
    </submittedName>
</protein>
<evidence type="ECO:0000313" key="4">
    <source>
        <dbReference type="Proteomes" id="UP001596302"/>
    </source>
</evidence>
<evidence type="ECO:0000256" key="1">
    <source>
        <dbReference type="ARBA" id="ARBA00023002"/>
    </source>
</evidence>
<evidence type="ECO:0000313" key="3">
    <source>
        <dbReference type="EMBL" id="MFC5994834.1"/>
    </source>
</evidence>
<dbReference type="InterPro" id="IPR036188">
    <property type="entry name" value="FAD/NAD-bd_sf"/>
</dbReference>
<accession>A0ABW1J2H0</accession>
<dbReference type="SUPFAM" id="SSF51905">
    <property type="entry name" value="FAD/NAD(P)-binding domain"/>
    <property type="match status" value="1"/>
</dbReference>
<feature type="domain" description="FAD/NAD(P)-binding" evidence="2">
    <location>
        <begin position="6"/>
        <end position="219"/>
    </location>
</feature>
<organism evidence="3 4">
    <name type="scientific">Pseudonocardia hispaniensis</name>
    <dbReference type="NCBI Taxonomy" id="904933"/>
    <lineage>
        <taxon>Bacteria</taxon>
        <taxon>Bacillati</taxon>
        <taxon>Actinomycetota</taxon>
        <taxon>Actinomycetes</taxon>
        <taxon>Pseudonocardiales</taxon>
        <taxon>Pseudonocardiaceae</taxon>
        <taxon>Pseudonocardia</taxon>
    </lineage>
</organism>
<name>A0ABW1J2H0_9PSEU</name>
<dbReference type="InterPro" id="IPR050982">
    <property type="entry name" value="Auxin_biosynth/cation_transpt"/>
</dbReference>
<dbReference type="InterPro" id="IPR023753">
    <property type="entry name" value="FAD/NAD-binding_dom"/>
</dbReference>
<dbReference type="Proteomes" id="UP001596302">
    <property type="component" value="Unassembled WGS sequence"/>
</dbReference>
<evidence type="ECO:0000259" key="2">
    <source>
        <dbReference type="Pfam" id="PF07992"/>
    </source>
</evidence>
<comment type="caution">
    <text evidence="3">The sequence shown here is derived from an EMBL/GenBank/DDBJ whole genome shotgun (WGS) entry which is preliminary data.</text>
</comment>
<keyword evidence="4" id="KW-1185">Reference proteome</keyword>
<proteinExistence type="predicted"/>
<dbReference type="PRINTS" id="PR00411">
    <property type="entry name" value="PNDRDTASEI"/>
</dbReference>
<dbReference type="PANTHER" id="PTHR43539:SF78">
    <property type="entry name" value="FLAVIN-CONTAINING MONOOXYGENASE"/>
    <property type="match status" value="1"/>
</dbReference>
<sequence>MDDRIDAAIVGAGPYGLSLAAHLRATGLRFRQFGLPMQLWEQAMPRGMYLKSQGYASSLSDPSGRLTLGEFCAQTGRDYADYGLPVALEDFVAYGHWFRERATPGLEEVHVTGVSARDGGYEVELATTERVWAREVVIAAGVQHFAQVPDVLAGLPARLCTHSSAHADLGGFGGREVVVVGAGQSALESAALLREQGASVHVVARTIRLVWNGDPLAAHRSIRHRLREPEAPLGSGWATWFYSCQPRLYRRLPVGRRVRTARTALGPAGAHWLRPRVEGRVPVLLGHVVERAEAQGNRVRLDLRAHHGGRRTIVADHVLAATGYRPDLSRLSFLDDDLLARVRTVDGAPDVGVDFQSSVPGLYFAGPAVAAAFGPVMRFVYGAAFAAATLARRLAPAAWSAEAASAAR</sequence>
<reference evidence="4" key="1">
    <citation type="journal article" date="2019" name="Int. J. Syst. Evol. Microbiol.">
        <title>The Global Catalogue of Microorganisms (GCM) 10K type strain sequencing project: providing services to taxonomists for standard genome sequencing and annotation.</title>
        <authorList>
            <consortium name="The Broad Institute Genomics Platform"/>
            <consortium name="The Broad Institute Genome Sequencing Center for Infectious Disease"/>
            <person name="Wu L."/>
            <person name="Ma J."/>
        </authorList>
    </citation>
    <scope>NUCLEOTIDE SEQUENCE [LARGE SCALE GENOMIC DNA]</scope>
    <source>
        <strain evidence="4">CCM 8391</strain>
    </source>
</reference>
<dbReference type="Pfam" id="PF07992">
    <property type="entry name" value="Pyr_redox_2"/>
    <property type="match status" value="1"/>
</dbReference>
<keyword evidence="1" id="KW-0560">Oxidoreductase</keyword>
<dbReference type="RefSeq" id="WP_379584853.1">
    <property type="nucleotide sequence ID" value="NZ_JBHSQW010000025.1"/>
</dbReference>
<dbReference type="PRINTS" id="PR00368">
    <property type="entry name" value="FADPNR"/>
</dbReference>